<dbReference type="InterPro" id="IPR052029">
    <property type="entry name" value="PpiD_chaperone"/>
</dbReference>
<evidence type="ECO:0000259" key="13">
    <source>
        <dbReference type="PROSITE" id="PS50198"/>
    </source>
</evidence>
<evidence type="ECO:0000256" key="2">
    <source>
        <dbReference type="ARBA" id="ARBA00022475"/>
    </source>
</evidence>
<evidence type="ECO:0000256" key="7">
    <source>
        <dbReference type="ARBA" id="ARBA00023186"/>
    </source>
</evidence>
<gene>
    <name evidence="14" type="ORF">SAE01_20640</name>
</gene>
<protein>
    <recommendedName>
        <fullName evidence="9">Periplasmic chaperone PpiD</fullName>
    </recommendedName>
    <alternativeName>
        <fullName evidence="10">Periplasmic folding chaperone</fullName>
    </alternativeName>
</protein>
<dbReference type="RefSeq" id="WP_147203694.1">
    <property type="nucleotide sequence ID" value="NZ_BJYT01000007.1"/>
</dbReference>
<keyword evidence="7" id="KW-0143">Chaperone</keyword>
<evidence type="ECO:0000256" key="4">
    <source>
        <dbReference type="ARBA" id="ARBA00022692"/>
    </source>
</evidence>
<dbReference type="InterPro" id="IPR046357">
    <property type="entry name" value="PPIase_dom_sf"/>
</dbReference>
<dbReference type="SUPFAM" id="SSF109998">
    <property type="entry name" value="Triger factor/SurA peptide-binding domain-like"/>
    <property type="match status" value="1"/>
</dbReference>
<evidence type="ECO:0000256" key="12">
    <source>
        <dbReference type="SAM" id="Phobius"/>
    </source>
</evidence>
<evidence type="ECO:0000256" key="11">
    <source>
        <dbReference type="PROSITE-ProRule" id="PRU00278"/>
    </source>
</evidence>
<dbReference type="InterPro" id="IPR000297">
    <property type="entry name" value="PPIase_PpiC"/>
</dbReference>
<dbReference type="GO" id="GO:0003755">
    <property type="term" value="F:peptidyl-prolyl cis-trans isomerase activity"/>
    <property type="evidence" value="ECO:0007669"/>
    <property type="project" value="UniProtKB-KW"/>
</dbReference>
<comment type="similarity">
    <text evidence="8">Belongs to the PpiD chaperone family.</text>
</comment>
<accession>A0A512BC83</accession>
<evidence type="ECO:0000256" key="5">
    <source>
        <dbReference type="ARBA" id="ARBA00022989"/>
    </source>
</evidence>
<dbReference type="EMBL" id="BJYT01000007">
    <property type="protein sequence ID" value="GEO09568.1"/>
    <property type="molecule type" value="Genomic_DNA"/>
</dbReference>
<sequence length="706" mass="77910">MSVIQKIRDKYAAVVIAVIALSLVGFILMDAFVGRGKGVGSPGGDVGKVNGQKIDKNDFEKRITLQQAMYGAQAPPREQLISSAWEQTIDEVVMKQEYEKVGLQFTAKELNDVLFGANPPQWLSQQFTDPKTGMYDVNQAKQYFAQIKKQKNNPNMEMFNEAYITPTINQTLRAKYMALLSESSYIPKWMAERTIADQNVVARFSYVNVPYSSISDSSIKVTDDDVRDYMNKHKEAFAQDEASRSVSYVTFNASASSADSAKVLSQLNGLKGEFAAAADPETYLARVGSENPYFNGYVLGSKLMVPNADTIKKLANGEVFGPYVDGTHYTLAKMIDRRMMPDSVKVRHILIKTGEKGQTTLPDSIAKSKIDSIANAARSGADFNALVLQYSDDEGSKNTKGEYTFTSQQFPNLSKEFAETAFYGTIGDKKVVKVENAQYSGYHYIEVLEQKRMEMAYKVAYLAKPIEASQETINSASNLAAQFAANSRDKKQFEENAAKQNLTVLSAPEIKQNDYQVAALGESRQFVRWVYENKTGDVSEPQEIGDKYVVAIITGTSEKGMMSIAKARATAEPIILNEKKAQQIISAKFKGGSTIEQIAQGAGVSVLRADSVSFAQPFIPNIGNEPKIAGAAFNKSLQNKVSEPIAGNTGVFVIRGESITALPNTNMDVEGLRKQMEMQQKQMASYQSVEALKKAADVKDNRFDFY</sequence>
<keyword evidence="3" id="KW-0997">Cell inner membrane</keyword>
<dbReference type="Proteomes" id="UP000321513">
    <property type="component" value="Unassembled WGS sequence"/>
</dbReference>
<evidence type="ECO:0000256" key="8">
    <source>
        <dbReference type="ARBA" id="ARBA00038408"/>
    </source>
</evidence>
<dbReference type="PROSITE" id="PS50198">
    <property type="entry name" value="PPIC_PPIASE_2"/>
    <property type="match status" value="1"/>
</dbReference>
<evidence type="ECO:0000256" key="3">
    <source>
        <dbReference type="ARBA" id="ARBA00022519"/>
    </source>
</evidence>
<dbReference type="Pfam" id="PF13616">
    <property type="entry name" value="Rotamase_3"/>
    <property type="match status" value="1"/>
</dbReference>
<reference evidence="14 15" key="1">
    <citation type="submission" date="2019-07" db="EMBL/GenBank/DDBJ databases">
        <title>Whole genome shotgun sequence of Segetibacter aerophilus NBRC 106135.</title>
        <authorList>
            <person name="Hosoyama A."/>
            <person name="Uohara A."/>
            <person name="Ohji S."/>
            <person name="Ichikawa N."/>
        </authorList>
    </citation>
    <scope>NUCLEOTIDE SEQUENCE [LARGE SCALE GENOMIC DNA]</scope>
    <source>
        <strain evidence="14 15">NBRC 106135</strain>
    </source>
</reference>
<evidence type="ECO:0000256" key="10">
    <source>
        <dbReference type="ARBA" id="ARBA00042775"/>
    </source>
</evidence>
<evidence type="ECO:0000313" key="15">
    <source>
        <dbReference type="Proteomes" id="UP000321513"/>
    </source>
</evidence>
<evidence type="ECO:0000256" key="1">
    <source>
        <dbReference type="ARBA" id="ARBA00004382"/>
    </source>
</evidence>
<keyword evidence="11" id="KW-0697">Rotamase</keyword>
<keyword evidence="11 14" id="KW-0413">Isomerase</keyword>
<dbReference type="GO" id="GO:0005886">
    <property type="term" value="C:plasma membrane"/>
    <property type="evidence" value="ECO:0007669"/>
    <property type="project" value="UniProtKB-SubCell"/>
</dbReference>
<keyword evidence="6 12" id="KW-0472">Membrane</keyword>
<keyword evidence="5 12" id="KW-1133">Transmembrane helix</keyword>
<keyword evidence="2" id="KW-1003">Cell membrane</keyword>
<evidence type="ECO:0000313" key="14">
    <source>
        <dbReference type="EMBL" id="GEO09568.1"/>
    </source>
</evidence>
<keyword evidence="4 12" id="KW-0812">Transmembrane</keyword>
<dbReference type="Pfam" id="PF13623">
    <property type="entry name" value="SurA_N_2"/>
    <property type="match status" value="1"/>
</dbReference>
<dbReference type="InterPro" id="IPR027304">
    <property type="entry name" value="Trigger_fact/SurA_dom_sf"/>
</dbReference>
<dbReference type="Gene3D" id="3.10.50.40">
    <property type="match status" value="1"/>
</dbReference>
<comment type="caution">
    <text evidence="14">The sequence shown here is derived from an EMBL/GenBank/DDBJ whole genome shotgun (WGS) entry which is preliminary data.</text>
</comment>
<name>A0A512BC83_9BACT</name>
<dbReference type="SUPFAM" id="SSF54534">
    <property type="entry name" value="FKBP-like"/>
    <property type="match status" value="1"/>
</dbReference>
<dbReference type="OrthoDB" id="9812372at2"/>
<evidence type="ECO:0000256" key="9">
    <source>
        <dbReference type="ARBA" id="ARBA00040743"/>
    </source>
</evidence>
<proteinExistence type="inferred from homology"/>
<dbReference type="PANTHER" id="PTHR47529">
    <property type="entry name" value="PEPTIDYL-PROLYL CIS-TRANS ISOMERASE D"/>
    <property type="match status" value="1"/>
</dbReference>
<dbReference type="PANTHER" id="PTHR47529:SF1">
    <property type="entry name" value="PERIPLASMIC CHAPERONE PPID"/>
    <property type="match status" value="1"/>
</dbReference>
<feature type="domain" description="PpiC" evidence="13">
    <location>
        <begin position="341"/>
        <end position="449"/>
    </location>
</feature>
<keyword evidence="15" id="KW-1185">Reference proteome</keyword>
<dbReference type="AlphaFoldDB" id="A0A512BC83"/>
<comment type="subcellular location">
    <subcellularLocation>
        <location evidence="1">Cell inner membrane</location>
        <topology evidence="1">Single-pass type II membrane protein</topology>
        <orientation evidence="1">Periplasmic side</orientation>
    </subcellularLocation>
</comment>
<organism evidence="14 15">
    <name type="scientific">Segetibacter aerophilus</name>
    <dbReference type="NCBI Taxonomy" id="670293"/>
    <lineage>
        <taxon>Bacteria</taxon>
        <taxon>Pseudomonadati</taxon>
        <taxon>Bacteroidota</taxon>
        <taxon>Chitinophagia</taxon>
        <taxon>Chitinophagales</taxon>
        <taxon>Chitinophagaceae</taxon>
        <taxon>Segetibacter</taxon>
    </lineage>
</organism>
<feature type="transmembrane region" description="Helical" evidence="12">
    <location>
        <begin position="12"/>
        <end position="33"/>
    </location>
</feature>
<evidence type="ECO:0000256" key="6">
    <source>
        <dbReference type="ARBA" id="ARBA00023136"/>
    </source>
</evidence>